<evidence type="ECO:0000256" key="1">
    <source>
        <dbReference type="SAM" id="Coils"/>
    </source>
</evidence>
<dbReference type="RefSeq" id="WP_151048308.1">
    <property type="nucleotide sequence ID" value="NZ_CABVPN010000001.1"/>
</dbReference>
<organism evidence="2 3">
    <name type="scientific">Burkholderia diffusa</name>
    <dbReference type="NCBI Taxonomy" id="488732"/>
    <lineage>
        <taxon>Bacteria</taxon>
        <taxon>Pseudomonadati</taxon>
        <taxon>Pseudomonadota</taxon>
        <taxon>Betaproteobacteria</taxon>
        <taxon>Burkholderiales</taxon>
        <taxon>Burkholderiaceae</taxon>
        <taxon>Burkholderia</taxon>
        <taxon>Burkholderia cepacia complex</taxon>
    </lineage>
</organism>
<evidence type="ECO:0000313" key="2">
    <source>
        <dbReference type="EMBL" id="VWB09351.1"/>
    </source>
</evidence>
<gene>
    <name evidence="2" type="ORF">BDI24065_00262</name>
</gene>
<keyword evidence="3" id="KW-1185">Reference proteome</keyword>
<protein>
    <submittedName>
        <fullName evidence="2">Uncharacterized protein</fullName>
    </submittedName>
</protein>
<dbReference type="AlphaFoldDB" id="A0A6P2GY27"/>
<name>A0A6P2GY27_9BURK</name>
<evidence type="ECO:0000313" key="3">
    <source>
        <dbReference type="Proteomes" id="UP000494125"/>
    </source>
</evidence>
<accession>A0A6P2GY27</accession>
<dbReference type="EMBL" id="CABVPN010000001">
    <property type="protein sequence ID" value="VWB09351.1"/>
    <property type="molecule type" value="Genomic_DNA"/>
</dbReference>
<dbReference type="GeneID" id="93025334"/>
<reference evidence="2 3" key="1">
    <citation type="submission" date="2019-09" db="EMBL/GenBank/DDBJ databases">
        <authorList>
            <person name="Depoorter E."/>
        </authorList>
    </citation>
    <scope>NUCLEOTIDE SEQUENCE [LARGE SCALE GENOMIC DNA]</scope>
    <source>
        <strain evidence="2">LMG 24065</strain>
    </source>
</reference>
<feature type="coiled-coil region" evidence="1">
    <location>
        <begin position="15"/>
        <end position="59"/>
    </location>
</feature>
<proteinExistence type="predicted"/>
<sequence length="61" mass="7086">MRYHEILARSGLYEVADLEQQRIKAQQQAAKRQTATAKRADLTHRIDKLRKQLSDLNAKPI</sequence>
<dbReference type="Proteomes" id="UP000494125">
    <property type="component" value="Unassembled WGS sequence"/>
</dbReference>
<keyword evidence="1" id="KW-0175">Coiled coil</keyword>